<dbReference type="PROSITE" id="PS50297">
    <property type="entry name" value="ANK_REP_REGION"/>
    <property type="match status" value="2"/>
</dbReference>
<dbReference type="SUPFAM" id="SSF48371">
    <property type="entry name" value="ARM repeat"/>
    <property type="match status" value="2"/>
</dbReference>
<dbReference type="PANTHER" id="PTHR46464:SF1">
    <property type="entry name" value="ANKYRIN AND ARMADILLO REPEAT-CONTAINING PROTEIN"/>
    <property type="match status" value="1"/>
</dbReference>
<evidence type="ECO:0000256" key="1">
    <source>
        <dbReference type="PROSITE-ProRule" id="PRU00023"/>
    </source>
</evidence>
<evidence type="ECO:0000313" key="4">
    <source>
        <dbReference type="EMBL" id="CAF0852221.1"/>
    </source>
</evidence>
<evidence type="ECO:0000256" key="3">
    <source>
        <dbReference type="SAM" id="Phobius"/>
    </source>
</evidence>
<protein>
    <recommendedName>
        <fullName evidence="7">Ankyrin and armadillo repeat-containing protein</fullName>
    </recommendedName>
</protein>
<dbReference type="InterPro" id="IPR002110">
    <property type="entry name" value="Ankyrin_rpt"/>
</dbReference>
<feature type="repeat" description="ANK" evidence="1">
    <location>
        <begin position="651"/>
        <end position="683"/>
    </location>
</feature>
<evidence type="ECO:0000256" key="2">
    <source>
        <dbReference type="SAM" id="MobiDB-lite"/>
    </source>
</evidence>
<dbReference type="OrthoDB" id="1683831at2759"/>
<keyword evidence="3" id="KW-0472">Membrane</keyword>
<dbReference type="InterPro" id="IPR016024">
    <property type="entry name" value="ARM-type_fold"/>
</dbReference>
<dbReference type="SUPFAM" id="SSF48403">
    <property type="entry name" value="Ankyrin repeat"/>
    <property type="match status" value="1"/>
</dbReference>
<dbReference type="InterPro" id="IPR011989">
    <property type="entry name" value="ARM-like"/>
</dbReference>
<keyword evidence="3" id="KW-1133">Transmembrane helix</keyword>
<name>A0A813WH71_9BILA</name>
<dbReference type="InterPro" id="IPR043379">
    <property type="entry name" value="ANKAR"/>
</dbReference>
<dbReference type="InterPro" id="IPR000225">
    <property type="entry name" value="Armadillo"/>
</dbReference>
<dbReference type="EMBL" id="CAJOBC010000931">
    <property type="protein sequence ID" value="CAF3639822.1"/>
    <property type="molecule type" value="Genomic_DNA"/>
</dbReference>
<dbReference type="Gene3D" id="1.25.40.20">
    <property type="entry name" value="Ankyrin repeat-containing domain"/>
    <property type="match status" value="1"/>
</dbReference>
<organism evidence="4 6">
    <name type="scientific">Didymodactylos carnosus</name>
    <dbReference type="NCBI Taxonomy" id="1234261"/>
    <lineage>
        <taxon>Eukaryota</taxon>
        <taxon>Metazoa</taxon>
        <taxon>Spiralia</taxon>
        <taxon>Gnathifera</taxon>
        <taxon>Rotifera</taxon>
        <taxon>Eurotatoria</taxon>
        <taxon>Bdelloidea</taxon>
        <taxon>Philodinida</taxon>
        <taxon>Philodinidae</taxon>
        <taxon>Didymodactylos</taxon>
    </lineage>
</organism>
<keyword evidence="1" id="KW-0040">ANK repeat</keyword>
<dbReference type="Pfam" id="PF12796">
    <property type="entry name" value="Ank_2"/>
    <property type="match status" value="1"/>
</dbReference>
<keyword evidence="6" id="KW-1185">Reference proteome</keyword>
<sequence>MDNTKSSKTKGDRHRSSLTSASKIKKRSSVTHDRDHGAQGMDQRSVRNVYGYLEKFEKTELCELLASIDSHWMLSIDTYKAPTEHPNGIIRNLSAFNDSYLDILFPYDETIPRLDCREVHQILRELVIGIYVLNEHPSLSLEANVDQSTSCQLPSAYVDTRLGQIMINSDYWMKTLWHGVFITREKRIKLGERWKQKIAGLTHTGEPIPTKPVLYEFENFVNEPDYGNAIDKYKQEPRSEEQARSDDEFFASYADDLSMMLTLYMEDVSQYNNCVMFKGNFIIQSTIKAVQERLDSKNFQRLKSLLQVHEKYIRTNYLSKIEVARYVYLLQLSCFLLSILVGMKRRMKKIPDMNKLLPMIVERELPPLIYGPKYQCKTFPIPDENLFHLHGGVQFEYETSTVNDTLKRLVGDRSLADLLDKSRQQLYSYLETSNSATAEFHLPIVEIDGKKFYHFVIDIEPYYGSSPIWIRMISQPLLQAGTKKLLTESLIYEIFKKYFGRKKATNCMNPEHGLRVAAQRGLASIFYSFARRTAQSGLAKANIRDGLTLMHYAAVYNRPIIIGILINMGVDVNCKQEVNYTATGGTPLHLACRHGSLDAACCLLSNMAVIQSDHQGWTPIHHAAFCDHVPILRLLYNKSSELIEIHTKDNKKSTPLLLAATSGALDSVECLYNLGANIAYKDDEGNTVIHLATMFLHTNIIDYFIQLSNPKVPTWQILVELISHPKMEMKQATVQCLHRMTNNDHEYWKPLLETGGIKRLLKLLTLKDQSLLISTLSVLCNISTNNDVRQTLASADDLPTIFGSLLHWHNDEIRSKTTILIADVCFIQSNQERFLKSDTINGIVRMLDSTLEDVLVNAVNAIDLLCRNNPDMQTELAHHGVVQQLTEVLTLNSKVLRGTVASALGALTYNHPQNQNLACDVGAVKLIVDLMQDREFGIRYKASVAIEALAINNQRNQKQLLSKELNAQKPLNELMEKMYYVAATIRSSEEWAMEIREQAAFALWAIAGSAKSQQRYIADCIGISQIITMLLSKSEKLQYVSCNAIISLTDEHEQNQYRILKDNLLDSMMRLLKYPAVNLLSHRVVLSLVRALGVMCLGIALSTNHAVQNSIAERDGINLLITIMHQTPYIDVKVECCLTLARVVLNNSENQEQLSSIFNVEEIMTFLDITDSDLKMHALLTISLFAYNNLENQARLKEANTISYDAFKPFIESNNLSHCALACFQIVVLARIIGGNHDQVSLTALGIMKLADLLLENNPNLITQTAKYIASLARTRTGISDGMIVCNILDRLIDKLNSNYDDETRCACAVAIGYLTYNKTAFRLLYNLCRRDPSLFDKIIQIGHRSSVSPEFIQYFETERAQGLPVDSLSIQLRVLEPRAPSAFRRSALKSSTSTITDVEQDVHRFPRIKTAPIERLDRRFVRPHTTATPTLTGKTMPLKKRTSALGYPSVASAGHTRKIGSMTISSAKAH</sequence>
<dbReference type="EMBL" id="CAJNOQ010000931">
    <property type="protein sequence ID" value="CAF0852221.1"/>
    <property type="molecule type" value="Genomic_DNA"/>
</dbReference>
<dbReference type="Gene3D" id="1.25.10.10">
    <property type="entry name" value="Leucine-rich Repeat Variant"/>
    <property type="match status" value="3"/>
</dbReference>
<feature type="region of interest" description="Disordered" evidence="2">
    <location>
        <begin position="1"/>
        <end position="41"/>
    </location>
</feature>
<dbReference type="SMART" id="SM00185">
    <property type="entry name" value="ARM"/>
    <property type="match status" value="6"/>
</dbReference>
<dbReference type="SMART" id="SM00248">
    <property type="entry name" value="ANK"/>
    <property type="match status" value="5"/>
</dbReference>
<dbReference type="PANTHER" id="PTHR46464">
    <property type="entry name" value="ANK_REP_REGION DOMAIN-CONTAINING PROTEIN"/>
    <property type="match status" value="1"/>
</dbReference>
<evidence type="ECO:0008006" key="7">
    <source>
        <dbReference type="Google" id="ProtNLM"/>
    </source>
</evidence>
<dbReference type="Proteomes" id="UP000681722">
    <property type="component" value="Unassembled WGS sequence"/>
</dbReference>
<feature type="repeat" description="ANK" evidence="1">
    <location>
        <begin position="545"/>
        <end position="577"/>
    </location>
</feature>
<gene>
    <name evidence="4" type="ORF">GPM918_LOCUS6133</name>
    <name evidence="5" type="ORF">SRO942_LOCUS6133</name>
</gene>
<keyword evidence="3" id="KW-0812">Transmembrane</keyword>
<accession>A0A813WH71</accession>
<dbReference type="InterPro" id="IPR036770">
    <property type="entry name" value="Ankyrin_rpt-contain_sf"/>
</dbReference>
<comment type="caution">
    <text evidence="4">The sequence shown here is derived from an EMBL/GenBank/DDBJ whole genome shotgun (WGS) entry which is preliminary data.</text>
</comment>
<reference evidence="4" key="1">
    <citation type="submission" date="2021-02" db="EMBL/GenBank/DDBJ databases">
        <authorList>
            <person name="Nowell W R."/>
        </authorList>
    </citation>
    <scope>NUCLEOTIDE SEQUENCE</scope>
</reference>
<feature type="repeat" description="ANK" evidence="1">
    <location>
        <begin position="583"/>
        <end position="615"/>
    </location>
</feature>
<proteinExistence type="predicted"/>
<evidence type="ECO:0000313" key="5">
    <source>
        <dbReference type="EMBL" id="CAF3639822.1"/>
    </source>
</evidence>
<dbReference type="Pfam" id="PF13637">
    <property type="entry name" value="Ank_4"/>
    <property type="match status" value="1"/>
</dbReference>
<dbReference type="PROSITE" id="PS50088">
    <property type="entry name" value="ANK_REPEAT"/>
    <property type="match status" value="3"/>
</dbReference>
<evidence type="ECO:0000313" key="6">
    <source>
        <dbReference type="Proteomes" id="UP000663829"/>
    </source>
</evidence>
<feature type="transmembrane region" description="Helical" evidence="3">
    <location>
        <begin position="326"/>
        <end position="343"/>
    </location>
</feature>
<dbReference type="Proteomes" id="UP000663829">
    <property type="component" value="Unassembled WGS sequence"/>
</dbReference>